<comment type="caution">
    <text evidence="2">The sequence shown here is derived from an EMBL/GenBank/DDBJ whole genome shotgun (WGS) entry which is preliminary data.</text>
</comment>
<keyword evidence="3" id="KW-1185">Reference proteome</keyword>
<name>A0A1N7S2T9_9BURK</name>
<evidence type="ECO:0000313" key="2">
    <source>
        <dbReference type="EMBL" id="SIT41649.1"/>
    </source>
</evidence>
<feature type="region of interest" description="Disordered" evidence="1">
    <location>
        <begin position="32"/>
        <end position="57"/>
    </location>
</feature>
<dbReference type="Proteomes" id="UP000195569">
    <property type="component" value="Unassembled WGS sequence"/>
</dbReference>
<dbReference type="AlphaFoldDB" id="A0A1N7S2T9"/>
<evidence type="ECO:0000313" key="3">
    <source>
        <dbReference type="Proteomes" id="UP000195569"/>
    </source>
</evidence>
<protein>
    <submittedName>
        <fullName evidence="2">Uncharacterized protein</fullName>
    </submittedName>
</protein>
<dbReference type="EMBL" id="CYGY02000030">
    <property type="protein sequence ID" value="SIT41649.1"/>
    <property type="molecule type" value="Genomic_DNA"/>
</dbReference>
<reference evidence="2" key="1">
    <citation type="submission" date="2016-12" db="EMBL/GenBank/DDBJ databases">
        <authorList>
            <person name="Moulin L."/>
        </authorList>
    </citation>
    <scope>NUCLEOTIDE SEQUENCE [LARGE SCALE GENOMIC DNA]</scope>
    <source>
        <strain evidence="2">STM 7183</strain>
    </source>
</reference>
<accession>A0A1N7S2T9</accession>
<proteinExistence type="predicted"/>
<feature type="compositionally biased region" description="Basic and acidic residues" evidence="1">
    <location>
        <begin position="34"/>
        <end position="48"/>
    </location>
</feature>
<evidence type="ECO:0000256" key="1">
    <source>
        <dbReference type="SAM" id="MobiDB-lite"/>
    </source>
</evidence>
<organism evidence="2 3">
    <name type="scientific">Paraburkholderia piptadeniae</name>
    <dbReference type="NCBI Taxonomy" id="1701573"/>
    <lineage>
        <taxon>Bacteria</taxon>
        <taxon>Pseudomonadati</taxon>
        <taxon>Pseudomonadota</taxon>
        <taxon>Betaproteobacteria</taxon>
        <taxon>Burkholderiales</taxon>
        <taxon>Burkholderiaceae</taxon>
        <taxon>Paraburkholderia</taxon>
    </lineage>
</organism>
<sequence length="78" mass="9048">MSCVRRECYRLSRWRIPQEDLPAEARGRITLHSENGRHPDVSREDRSGRVPAQEGYPMAGCSRDVKYLAGKPGYFLRR</sequence>
<gene>
    <name evidence="2" type="ORF">BN2476_300111</name>
</gene>